<evidence type="ECO:0000313" key="3">
    <source>
        <dbReference type="EMBL" id="KAF4864046.1"/>
    </source>
</evidence>
<dbReference type="OrthoDB" id="5275938at2759"/>
<dbReference type="Gene3D" id="3.30.710.10">
    <property type="entry name" value="Potassium Channel Kv1.1, Chain A"/>
    <property type="match status" value="1"/>
</dbReference>
<dbReference type="EMBL" id="QPMT01000005">
    <property type="protein sequence ID" value="KAF4864046.1"/>
    <property type="molecule type" value="Genomic_DNA"/>
</dbReference>
<evidence type="ECO:0000256" key="1">
    <source>
        <dbReference type="SAM" id="MobiDB-lite"/>
    </source>
</evidence>
<dbReference type="InterPro" id="IPR011333">
    <property type="entry name" value="SKP1/BTB/POZ_sf"/>
</dbReference>
<proteinExistence type="predicted"/>
<dbReference type="PROSITE" id="PS50097">
    <property type="entry name" value="BTB"/>
    <property type="match status" value="1"/>
</dbReference>
<gene>
    <name evidence="3" type="ORF">CGCSCA2_v002547</name>
</gene>
<reference evidence="3" key="1">
    <citation type="submission" date="2019-06" db="EMBL/GenBank/DDBJ databases">
        <authorList>
            <person name="Gan P."/>
            <person name="Shirasu K."/>
        </authorList>
    </citation>
    <scope>NUCLEOTIDE SEQUENCE [LARGE SCALE GENOMIC DNA]</scope>
    <source>
        <strain evidence="3">CAD2</strain>
    </source>
</reference>
<keyword evidence="4" id="KW-1185">Reference proteome</keyword>
<dbReference type="SUPFAM" id="SSF54695">
    <property type="entry name" value="POZ domain"/>
    <property type="match status" value="1"/>
</dbReference>
<evidence type="ECO:0000259" key="2">
    <source>
        <dbReference type="PROSITE" id="PS50097"/>
    </source>
</evidence>
<feature type="domain" description="BTB" evidence="2">
    <location>
        <begin position="38"/>
        <end position="119"/>
    </location>
</feature>
<dbReference type="InterPro" id="IPR000210">
    <property type="entry name" value="BTB/POZ_dom"/>
</dbReference>
<organism evidence="3 4">
    <name type="scientific">Colletotrichum siamense</name>
    <name type="common">Anthracnose fungus</name>
    <dbReference type="NCBI Taxonomy" id="690259"/>
    <lineage>
        <taxon>Eukaryota</taxon>
        <taxon>Fungi</taxon>
        <taxon>Dikarya</taxon>
        <taxon>Ascomycota</taxon>
        <taxon>Pezizomycotina</taxon>
        <taxon>Sordariomycetes</taxon>
        <taxon>Hypocreomycetidae</taxon>
        <taxon>Glomerellales</taxon>
        <taxon>Glomerellaceae</taxon>
        <taxon>Colletotrichum</taxon>
        <taxon>Colletotrichum gloeosporioides species complex</taxon>
    </lineage>
</organism>
<feature type="region of interest" description="Disordered" evidence="1">
    <location>
        <begin position="1"/>
        <end position="26"/>
    </location>
</feature>
<dbReference type="SMART" id="SM00225">
    <property type="entry name" value="BTB"/>
    <property type="match status" value="1"/>
</dbReference>
<protein>
    <recommendedName>
        <fullName evidence="2">BTB domain-containing protein</fullName>
    </recommendedName>
</protein>
<comment type="caution">
    <text evidence="3">The sequence shown here is derived from an EMBL/GenBank/DDBJ whole genome shotgun (WGS) entry which is preliminary data.</text>
</comment>
<dbReference type="Proteomes" id="UP000711996">
    <property type="component" value="Unassembled WGS sequence"/>
</dbReference>
<accession>A0A9P5EZX0</accession>
<evidence type="ECO:0000313" key="4">
    <source>
        <dbReference type="Proteomes" id="UP000711996"/>
    </source>
</evidence>
<sequence>MDVDDNASMDSGDADLSNNNKNNVGEDGNTIVEIAADGDLIMVVGPKKKKFRLHSLILKMTSKVFRAMLGLNFAEGQQLIANETTGSREPGKINLPEDDVKSMGFIFKTLHHQFDALENPEDLPFFEILVAADEYDLLSAIKYTFRHALAAVVEEEEPLEQMCSEGLWKLAMAAAFVENSPAFKAATRALALHCNERYLDYAEQWFLNEAFAFRVCAALEEERASSKDRMMADLLNACHMPFSSIMDSMGLSGSEDFIDLSLSAQIDCLESLDDDLVHDIQVDNCGNYWTDELKKNSGFDLARSA</sequence>
<name>A0A9P5EZX0_COLSI</name>
<dbReference type="AlphaFoldDB" id="A0A9P5EZX0"/>